<gene>
    <name evidence="4" type="primary">LOC100184970</name>
</gene>
<keyword evidence="1" id="KW-0479">Metal-binding</keyword>
<name>A0A6F9DIW5_9ASCI</name>
<dbReference type="AlphaFoldDB" id="A0A6F9DIW5"/>
<feature type="compositionally biased region" description="Polar residues" evidence="2">
    <location>
        <begin position="323"/>
        <end position="333"/>
    </location>
</feature>
<feature type="domain" description="C2H2-type" evidence="3">
    <location>
        <begin position="371"/>
        <end position="393"/>
    </location>
</feature>
<feature type="compositionally biased region" description="Polar residues" evidence="2">
    <location>
        <begin position="138"/>
        <end position="147"/>
    </location>
</feature>
<keyword evidence="1" id="KW-0863">Zinc-finger</keyword>
<sequence length="401" mass="44870">MSCVTAVNNLVSNCSHSVYTPTNQASSICSRHASSSMKDKQEQATLPLFTATDLMPIWLPVSKGDIKKTAQTRFVNSSPKSYRLMPASVESSEADKTSFVEKSSHKFLLPVSYFLEVAKLWALSNRSELECQFTQAKTDSQFEPTSSTKDDPNEESRRPICHAKAVTDITSCPWSVGDLKSPTNTCATTAEQDLLSSINRFLDGCRKKDTCMSGGTDLSEMSSKVGSETRRYLSQVMSLMSKKFAFKLVKQQNGLSKAFEREESRKRTVCDKLKNCKVVKEPETQQVNVFKMSTCDQEESNNDQLFIIHIPTSHINSEKTNDCNHQPDQGPNSKRTRKNSNDSSLSEQDMDFSRTVVTNNPSENYEVLNEYNCFYCSEAFNDQPSCARHMLSHLSSGINCG</sequence>
<proteinExistence type="evidence at transcript level"/>
<evidence type="ECO:0000313" key="4">
    <source>
        <dbReference type="EMBL" id="CAB3262906.1"/>
    </source>
</evidence>
<evidence type="ECO:0000256" key="1">
    <source>
        <dbReference type="PROSITE-ProRule" id="PRU00042"/>
    </source>
</evidence>
<reference evidence="4" key="1">
    <citation type="submission" date="2020-04" db="EMBL/GenBank/DDBJ databases">
        <authorList>
            <person name="Neveu A P."/>
        </authorList>
    </citation>
    <scope>NUCLEOTIDE SEQUENCE</scope>
    <source>
        <tissue evidence="4">Whole embryo</tissue>
    </source>
</reference>
<keyword evidence="1" id="KW-0862">Zinc</keyword>
<dbReference type="InterPro" id="IPR013087">
    <property type="entry name" value="Znf_C2H2_type"/>
</dbReference>
<protein>
    <submittedName>
        <fullName evidence="4">Uncharacterized protein LOC100184970</fullName>
    </submittedName>
</protein>
<dbReference type="EMBL" id="LR787044">
    <property type="protein sequence ID" value="CAB3262906.1"/>
    <property type="molecule type" value="mRNA"/>
</dbReference>
<feature type="compositionally biased region" description="Basic and acidic residues" evidence="2">
    <location>
        <begin position="148"/>
        <end position="158"/>
    </location>
</feature>
<accession>A0A6F9DIW5</accession>
<organism evidence="4">
    <name type="scientific">Phallusia mammillata</name>
    <dbReference type="NCBI Taxonomy" id="59560"/>
    <lineage>
        <taxon>Eukaryota</taxon>
        <taxon>Metazoa</taxon>
        <taxon>Chordata</taxon>
        <taxon>Tunicata</taxon>
        <taxon>Ascidiacea</taxon>
        <taxon>Phlebobranchia</taxon>
        <taxon>Ascidiidae</taxon>
        <taxon>Phallusia</taxon>
    </lineage>
</organism>
<feature type="region of interest" description="Disordered" evidence="2">
    <location>
        <begin position="138"/>
        <end position="159"/>
    </location>
</feature>
<feature type="region of interest" description="Disordered" evidence="2">
    <location>
        <begin position="317"/>
        <end position="353"/>
    </location>
</feature>
<dbReference type="PROSITE" id="PS00028">
    <property type="entry name" value="ZINC_FINGER_C2H2_1"/>
    <property type="match status" value="1"/>
</dbReference>
<evidence type="ECO:0000259" key="3">
    <source>
        <dbReference type="PROSITE" id="PS50157"/>
    </source>
</evidence>
<evidence type="ECO:0000256" key="2">
    <source>
        <dbReference type="SAM" id="MobiDB-lite"/>
    </source>
</evidence>
<dbReference type="GO" id="GO:0008270">
    <property type="term" value="F:zinc ion binding"/>
    <property type="evidence" value="ECO:0007669"/>
    <property type="project" value="UniProtKB-KW"/>
</dbReference>
<dbReference type="PROSITE" id="PS50157">
    <property type="entry name" value="ZINC_FINGER_C2H2_2"/>
    <property type="match status" value="1"/>
</dbReference>